<feature type="region of interest" description="Disordered" evidence="2">
    <location>
        <begin position="1021"/>
        <end position="1050"/>
    </location>
</feature>
<feature type="compositionally biased region" description="Pro residues" evidence="2">
    <location>
        <begin position="127"/>
        <end position="146"/>
    </location>
</feature>
<dbReference type="InterPro" id="IPR014729">
    <property type="entry name" value="Rossmann-like_a/b/a_fold"/>
</dbReference>
<dbReference type="GO" id="GO:0002144">
    <property type="term" value="C:cytosolic tRNA wobble base thiouridylase complex"/>
    <property type="evidence" value="ECO:0007669"/>
    <property type="project" value="TreeGrafter"/>
</dbReference>
<feature type="region of interest" description="Disordered" evidence="2">
    <location>
        <begin position="436"/>
        <end position="464"/>
    </location>
</feature>
<feature type="compositionally biased region" description="Polar residues" evidence="2">
    <location>
        <begin position="1021"/>
        <end position="1035"/>
    </location>
</feature>
<dbReference type="Gene3D" id="3.40.50.620">
    <property type="entry name" value="HUPs"/>
    <property type="match status" value="1"/>
</dbReference>
<dbReference type="EMBL" id="JROU02000937">
    <property type="protein sequence ID" value="OEH77892.1"/>
    <property type="molecule type" value="Genomic_DNA"/>
</dbReference>
<dbReference type="PROSITE" id="PS01263">
    <property type="entry name" value="UPF0021"/>
    <property type="match status" value="1"/>
</dbReference>
<evidence type="ECO:0000256" key="2">
    <source>
        <dbReference type="SAM" id="MobiDB-lite"/>
    </source>
</evidence>
<dbReference type="SUPFAM" id="SSF52402">
    <property type="entry name" value="Adenine nucleotide alpha hydrolases-like"/>
    <property type="match status" value="1"/>
</dbReference>
<feature type="compositionally biased region" description="Polar residues" evidence="2">
    <location>
        <begin position="614"/>
        <end position="644"/>
    </location>
</feature>
<evidence type="ECO:0000313" key="3">
    <source>
        <dbReference type="EMBL" id="OEH77892.1"/>
    </source>
</evidence>
<name>A0A1D3D368_9EIME</name>
<comment type="caution">
    <text evidence="3">The sequence shown here is derived from an EMBL/GenBank/DDBJ whole genome shotgun (WGS) entry which is preliminary data.</text>
</comment>
<dbReference type="Proteomes" id="UP000095192">
    <property type="component" value="Unassembled WGS sequence"/>
</dbReference>
<feature type="region of interest" description="Disordered" evidence="2">
    <location>
        <begin position="335"/>
        <end position="369"/>
    </location>
</feature>
<evidence type="ECO:0000313" key="4">
    <source>
        <dbReference type="Proteomes" id="UP000095192"/>
    </source>
</evidence>
<dbReference type="InterPro" id="IPR020554">
    <property type="entry name" value="UPF0021_CS"/>
</dbReference>
<dbReference type="GO" id="GO:0002143">
    <property type="term" value="P:tRNA wobble position uridine thiolation"/>
    <property type="evidence" value="ECO:0007669"/>
    <property type="project" value="TreeGrafter"/>
</dbReference>
<dbReference type="PANTHER" id="PTHR11807">
    <property type="entry name" value="ATPASES OF THE PP SUPERFAMILY-RELATED"/>
    <property type="match status" value="1"/>
</dbReference>
<feature type="compositionally biased region" description="Low complexity" evidence="2">
    <location>
        <begin position="335"/>
        <end position="365"/>
    </location>
</feature>
<dbReference type="VEuPathDB" id="ToxoDB:cyc_07202"/>
<keyword evidence="1" id="KW-0808">Transferase</keyword>
<feature type="region of interest" description="Disordered" evidence="2">
    <location>
        <begin position="113"/>
        <end position="161"/>
    </location>
</feature>
<dbReference type="InParanoid" id="A0A1D3D368"/>
<organism evidence="3 4">
    <name type="scientific">Cyclospora cayetanensis</name>
    <dbReference type="NCBI Taxonomy" id="88456"/>
    <lineage>
        <taxon>Eukaryota</taxon>
        <taxon>Sar</taxon>
        <taxon>Alveolata</taxon>
        <taxon>Apicomplexa</taxon>
        <taxon>Conoidasida</taxon>
        <taxon>Coccidia</taxon>
        <taxon>Eucoccidiorida</taxon>
        <taxon>Eimeriorina</taxon>
        <taxon>Eimeriidae</taxon>
        <taxon>Cyclospora</taxon>
    </lineage>
</organism>
<feature type="region of interest" description="Disordered" evidence="2">
    <location>
        <begin position="613"/>
        <end position="648"/>
    </location>
</feature>
<accession>A0A1D3D368</accession>
<sequence length="1538" mass="165545">MSSSPSEAVASVPKRRKAPCYTRIRSSCRSSPNLSCLHVGNVLHANMKLHAGGVSRQPRQQPVSASRTSAVKLEKSCFLWECVFRSARGLCGSQVSLRSGAPSSCQSFTMLEALNPKDPNSGGAPEAAPPGGAPQAPPGGGPPPSPSKAGSPRQPSLRTCQPDAQISPAKVAYRGAPNEGASRRCGICRSPRVCMTRLNGAGLRCKECFCAEFEKEVWDFISEESLLPAGSRVCVCVSGGKDSAVLLHVLHLLNAQREQQWQLLLLAIDEGIQGYRDRALETVAANSADYALPLTVLSYADLYKGWTMDEIHKAVTEPTRQQQQRQQQRKASSCSATCGSSCRSTTSGARSSRGGPDVGSGSSSSGKKEFSSYCTYCGVFRRQAFERGALSLGADCLVTGHNLDDCAETALLNLVRGDAHRLRSSANFGGSGVLASGAEGSKSGGIEGSERRGPPHEGSPSVRRCKPLLRSFQKEIVLYAHFRRLKHFATECTYSFGATRGKPRELLASLQAALQPQRVQDIVRAASAWLTLPAQTHGSKSNDAASWSLLSAAAALSPGASSASPELVHCEECGARTTNSLCRACSLVRLLENKTAHAVSLNARKVKGLRRLQRQQGASQNKIDQIEASSSCRSQLHPRSSSAVSIEAAPAPVNVSASRESHRGSARTLRGSFSAPSIQRFVRRSTDSLFSRGGGKGGKEEAFRLLKEMGSFAGGKSVIAAPPPLEVLLYAFGECVVREGCLGPTEEGTLDRSASPCSVSAYCDRAHPYAVPRCRHYVKLSMKWRPSFPPSLALLRPATIPQGLRVSLEPFKPRPRAIRRQALLHARHNTSHEEKGLSRAAARGRPPRLPLLDRALRESGALNAKHDACRAPPKGSVRLFISGAVVMRMAASLGPPSPGPPGGPLEDATRHRSIQEGGASTAPIDRLPADLFSSKWLPSWIRRQLLQRQCVSDVLSCPVLHGASCGAGPLHQRKQRMQAAHASSLQLASPMETALIRGPFRALLPTFLPLQQLYVPRTLSQGEGTKNGLSPSSGLTPGLQRLHAQQQQQRSAERVEALESYIWMLAFDPRDLPSLRSVDTEGWRFANEAIRRILKALELLSHAQELPSRRGGPPLPESLRPWLLDAAVCGWQQSFNRRLQQKQLHEKQLEVESGCGEWLAWAESGSGSGSTTRGLAASSRAAGEETLAPRYTRISPAVAALLATQRRAVVLSGCVSVAEVGGEWVEYCEATVMLPPCGSSSCCCSERGTCSATTRSDACTERPLMQDLQQRIQISLRRYCQQAQSTLQRLLPPWQQQKSMLLPRDTRGASRGKEAAHADAAAAAAFLQACEQQQRDSEHLHRRQSLAALLSDCSQCVVYDVVASRLLEEGSVCAGAAMARGSIPRARTAFARPPRHPVGGGHLCIHLSERQWLEALTHARTWELLFLCLCWGEAAARSFLSLFDSLPLAASWDGYLQAFPAQTRWRGPPRLSGFGDLACARLAAETSAVSEAAFFLFFCETAHGCIACIGAHFQAPHTCSGSSNKTNAASASPQTLTP</sequence>
<proteinExistence type="predicted"/>
<dbReference type="GO" id="GO:0016740">
    <property type="term" value="F:transferase activity"/>
    <property type="evidence" value="ECO:0007669"/>
    <property type="project" value="UniProtKB-KW"/>
</dbReference>
<dbReference type="GO" id="GO:0000049">
    <property type="term" value="F:tRNA binding"/>
    <property type="evidence" value="ECO:0007669"/>
    <property type="project" value="TreeGrafter"/>
</dbReference>
<dbReference type="PANTHER" id="PTHR11807:SF12">
    <property type="entry name" value="CYTOPLASMIC TRNA 2-THIOLATION PROTEIN 1"/>
    <property type="match status" value="1"/>
</dbReference>
<protein>
    <submittedName>
        <fullName evidence="3">Pp-loop family protein</fullName>
    </submittedName>
</protein>
<gene>
    <name evidence="3" type="ORF">cyc_07202</name>
</gene>
<dbReference type="GO" id="GO:0005739">
    <property type="term" value="C:mitochondrion"/>
    <property type="evidence" value="ECO:0007669"/>
    <property type="project" value="TreeGrafter"/>
</dbReference>
<reference evidence="3 4" key="1">
    <citation type="journal article" date="2016" name="BMC Genomics">
        <title>Comparative genomics reveals Cyclospora cayetanensis possesses coccidia-like metabolism and invasion components but unique surface antigens.</title>
        <authorList>
            <person name="Liu S."/>
            <person name="Wang L."/>
            <person name="Zheng H."/>
            <person name="Xu Z."/>
            <person name="Roellig D.M."/>
            <person name="Li N."/>
            <person name="Frace M.A."/>
            <person name="Tang K."/>
            <person name="Arrowood M.J."/>
            <person name="Moss D.M."/>
            <person name="Zhang L."/>
            <person name="Feng Y."/>
            <person name="Xiao L."/>
        </authorList>
    </citation>
    <scope>NUCLEOTIDE SEQUENCE [LARGE SCALE GENOMIC DNA]</scope>
    <source>
        <strain evidence="3 4">CHN_HEN01</strain>
    </source>
</reference>
<evidence type="ECO:0000256" key="1">
    <source>
        <dbReference type="ARBA" id="ARBA00022679"/>
    </source>
</evidence>
<keyword evidence="4" id="KW-1185">Reference proteome</keyword>